<organism evidence="2 3">
    <name type="scientific">Glossina pallidipes</name>
    <name type="common">Tsetse fly</name>
    <dbReference type="NCBI Taxonomy" id="7398"/>
    <lineage>
        <taxon>Eukaryota</taxon>
        <taxon>Metazoa</taxon>
        <taxon>Ecdysozoa</taxon>
        <taxon>Arthropoda</taxon>
        <taxon>Hexapoda</taxon>
        <taxon>Insecta</taxon>
        <taxon>Pterygota</taxon>
        <taxon>Neoptera</taxon>
        <taxon>Endopterygota</taxon>
        <taxon>Diptera</taxon>
        <taxon>Brachycera</taxon>
        <taxon>Muscomorpha</taxon>
        <taxon>Hippoboscoidea</taxon>
        <taxon>Glossinidae</taxon>
        <taxon>Glossina</taxon>
    </lineage>
</organism>
<feature type="domain" description="FANCI solenoid 1" evidence="1">
    <location>
        <begin position="75"/>
        <end position="130"/>
    </location>
</feature>
<reference evidence="2" key="2">
    <citation type="submission" date="2020-05" db="UniProtKB">
        <authorList>
            <consortium name="EnsemblMetazoa"/>
        </authorList>
    </citation>
    <scope>IDENTIFICATION</scope>
    <source>
        <strain evidence="2">IAEA</strain>
    </source>
</reference>
<dbReference type="STRING" id="7398.A0A1A9ZXD4"/>
<dbReference type="Pfam" id="PF14675">
    <property type="entry name" value="FANCI_S1"/>
    <property type="match status" value="1"/>
</dbReference>
<reference evidence="3" key="1">
    <citation type="submission" date="2014-03" db="EMBL/GenBank/DDBJ databases">
        <authorList>
            <person name="Aksoy S."/>
            <person name="Warren W."/>
            <person name="Wilson R.K."/>
        </authorList>
    </citation>
    <scope>NUCLEOTIDE SEQUENCE [LARGE SCALE GENOMIC DNA]</scope>
    <source>
        <strain evidence="3">IAEA</strain>
    </source>
</reference>
<evidence type="ECO:0000259" key="1">
    <source>
        <dbReference type="Pfam" id="PF14675"/>
    </source>
</evidence>
<dbReference type="InterPro" id="IPR029308">
    <property type="entry name" value="FANCI_S1"/>
</dbReference>
<evidence type="ECO:0000313" key="3">
    <source>
        <dbReference type="Proteomes" id="UP000092445"/>
    </source>
</evidence>
<evidence type="ECO:0000313" key="2">
    <source>
        <dbReference type="EnsemblMetazoa" id="GPAI028058-PA"/>
    </source>
</evidence>
<name>A0A1A9ZXD4_GLOPL</name>
<sequence length="189" mass="21438">MNLMTFQDNMIRKKKFFLLMLYNLQLQLIFLEPPQYQIKKLYFTNMRECGSALAFNRLNQLEICISSFSGFIIYKTKEEDLLPPVLHILTERRTLIVNDVTMGGLEYCDLSIKNLITMGWPSEVLTPLADGPDSTTFEGTLSAYSLYLSVVSGVAHQLVITAGMVSNAITAPVSARFIVQDNRFIDYTT</sequence>
<dbReference type="VEuPathDB" id="VectorBase:GPAI028058"/>
<accession>A0A1A9ZXD4</accession>
<dbReference type="EnsemblMetazoa" id="GPAI028058-RA">
    <property type="protein sequence ID" value="GPAI028058-PA"/>
    <property type="gene ID" value="GPAI028058"/>
</dbReference>
<proteinExistence type="predicted"/>
<dbReference type="Proteomes" id="UP000092445">
    <property type="component" value="Unassembled WGS sequence"/>
</dbReference>
<protein>
    <submittedName>
        <fullName evidence="2">FANCI_S1 domain-containing protein</fullName>
    </submittedName>
</protein>
<keyword evidence="3" id="KW-1185">Reference proteome</keyword>
<dbReference type="AlphaFoldDB" id="A0A1A9ZXD4"/>